<evidence type="ECO:0000256" key="2">
    <source>
        <dbReference type="ARBA" id="ARBA00022723"/>
    </source>
</evidence>
<keyword evidence="5" id="KW-0732">Signal</keyword>
<gene>
    <name evidence="7" type="ORF">RM519_06375</name>
</gene>
<feature type="signal peptide" evidence="5">
    <location>
        <begin position="1"/>
        <end position="21"/>
    </location>
</feature>
<dbReference type="RefSeq" id="WP_311592813.1">
    <property type="nucleotide sequence ID" value="NZ_JAVRHV010000002.1"/>
</dbReference>
<evidence type="ECO:0000256" key="3">
    <source>
        <dbReference type="ARBA" id="ARBA00022801"/>
    </source>
</evidence>
<sequence>MKSIKIFVLFLCVVVLLNACSNDKDQEFKKPNIVVFLADDQGWGDISFNGNTNVATPNIDKIGNEGASFDSFYVQAVCSPTRSEFLTGRYASRSGVYSTSAGGERIDLDETTIATIFQKAGYATGAFGKWHSGMQFPYHPNARGFEEFYGFCSGHWGSYFDPMLEHNGEIVKGSGFLADDIASKAINFIEENKEQPFLVYVPFNTPHSPMQVPEEYWSKFENKELELKSRPGDKEDETFTKAALAMTENLDWNVGRILQKLKELQLNENTIVLYFTDNGPNGNRWNGEMKGRKGSTDEGGVRSPLFVKWPNKIKKGLKINQISGAIDLLPTLTSLADIEYSTTKKLDGIDLSNALFDIDSEKPNRLIFNYWREKLSVRNQLYRLDNANGLYNMTIDRGQNKDLSEEFPAIKSELLKAKEAYLNTVVGELPEKDLRTFPLGHPEEKITQIPARDGVGHGNIVRSNKYPNSSFYTNWIDIEDSIIWDVEVLESGNFEVMLYYTCAEGDEGSEIELSFGDSKVVTKIEEVFDTPLTGMEHDKIKRIESYVKEFKPLSMGVINLEKGEGQLKLKALKKPGKKVIDVRLLLFKRV</sequence>
<evidence type="ECO:0000256" key="4">
    <source>
        <dbReference type="ARBA" id="ARBA00022837"/>
    </source>
</evidence>
<dbReference type="PANTHER" id="PTHR42693">
    <property type="entry name" value="ARYLSULFATASE FAMILY MEMBER"/>
    <property type="match status" value="1"/>
</dbReference>
<dbReference type="SUPFAM" id="SSF53649">
    <property type="entry name" value="Alkaline phosphatase-like"/>
    <property type="match status" value="1"/>
</dbReference>
<organism evidence="7 8">
    <name type="scientific">Urechidicola vernalis</name>
    <dbReference type="NCBI Taxonomy" id="3075600"/>
    <lineage>
        <taxon>Bacteria</taxon>
        <taxon>Pseudomonadati</taxon>
        <taxon>Bacteroidota</taxon>
        <taxon>Flavobacteriia</taxon>
        <taxon>Flavobacteriales</taxon>
        <taxon>Flavobacteriaceae</taxon>
        <taxon>Urechidicola</taxon>
    </lineage>
</organism>
<evidence type="ECO:0000256" key="1">
    <source>
        <dbReference type="ARBA" id="ARBA00008779"/>
    </source>
</evidence>
<dbReference type="PANTHER" id="PTHR42693:SF53">
    <property type="entry name" value="ENDO-4-O-SULFATASE"/>
    <property type="match status" value="1"/>
</dbReference>
<evidence type="ECO:0000259" key="6">
    <source>
        <dbReference type="Pfam" id="PF00884"/>
    </source>
</evidence>
<dbReference type="CDD" id="cd16146">
    <property type="entry name" value="ARS_like"/>
    <property type="match status" value="1"/>
</dbReference>
<dbReference type="InterPro" id="IPR050738">
    <property type="entry name" value="Sulfatase"/>
</dbReference>
<dbReference type="PROSITE" id="PS00523">
    <property type="entry name" value="SULFATASE_1"/>
    <property type="match status" value="1"/>
</dbReference>
<keyword evidence="8" id="KW-1185">Reference proteome</keyword>
<keyword evidence="2" id="KW-0479">Metal-binding</keyword>
<dbReference type="InterPro" id="IPR024607">
    <property type="entry name" value="Sulfatase_CS"/>
</dbReference>
<dbReference type="Gene3D" id="3.40.720.10">
    <property type="entry name" value="Alkaline Phosphatase, subunit A"/>
    <property type="match status" value="1"/>
</dbReference>
<dbReference type="InterPro" id="IPR017850">
    <property type="entry name" value="Alkaline_phosphatase_core_sf"/>
</dbReference>
<dbReference type="InterPro" id="IPR000917">
    <property type="entry name" value="Sulfatase_N"/>
</dbReference>
<dbReference type="Pfam" id="PF00884">
    <property type="entry name" value="Sulfatase"/>
    <property type="match status" value="1"/>
</dbReference>
<reference evidence="7 8" key="1">
    <citation type="submission" date="2023-09" db="EMBL/GenBank/DDBJ databases">
        <authorList>
            <person name="Rey-Velasco X."/>
        </authorList>
    </citation>
    <scope>NUCLEOTIDE SEQUENCE [LARGE SCALE GENOMIC DNA]</scope>
    <source>
        <strain evidence="7 8">P050</strain>
    </source>
</reference>
<keyword evidence="4" id="KW-0106">Calcium</keyword>
<evidence type="ECO:0000313" key="8">
    <source>
        <dbReference type="Proteomes" id="UP001252186"/>
    </source>
</evidence>
<comment type="similarity">
    <text evidence="1">Belongs to the sulfatase family.</text>
</comment>
<feature type="domain" description="Sulfatase N-terminal" evidence="6">
    <location>
        <begin position="31"/>
        <end position="338"/>
    </location>
</feature>
<proteinExistence type="inferred from homology"/>
<protein>
    <submittedName>
        <fullName evidence="7">Arylsulfatase</fullName>
    </submittedName>
</protein>
<keyword evidence="3" id="KW-0378">Hydrolase</keyword>
<feature type="chain" id="PRO_5047022471" evidence="5">
    <location>
        <begin position="22"/>
        <end position="590"/>
    </location>
</feature>
<evidence type="ECO:0000313" key="7">
    <source>
        <dbReference type="EMBL" id="MDT0552864.1"/>
    </source>
</evidence>
<comment type="caution">
    <text evidence="7">The sequence shown here is derived from an EMBL/GenBank/DDBJ whole genome shotgun (WGS) entry which is preliminary data.</text>
</comment>
<dbReference type="EMBL" id="JAVRHV010000002">
    <property type="protein sequence ID" value="MDT0552864.1"/>
    <property type="molecule type" value="Genomic_DNA"/>
</dbReference>
<accession>A0ABU2Y3T0</accession>
<name>A0ABU2Y3T0_9FLAO</name>
<dbReference type="Proteomes" id="UP001252186">
    <property type="component" value="Unassembled WGS sequence"/>
</dbReference>
<evidence type="ECO:0000256" key="5">
    <source>
        <dbReference type="SAM" id="SignalP"/>
    </source>
</evidence>